<feature type="chain" id="PRO_5045525927" evidence="1">
    <location>
        <begin position="22"/>
        <end position="115"/>
    </location>
</feature>
<gene>
    <name evidence="2" type="ORF">OIN59_12000</name>
</gene>
<evidence type="ECO:0000256" key="1">
    <source>
        <dbReference type="SAM" id="SignalP"/>
    </source>
</evidence>
<dbReference type="Proteomes" id="UP001148932">
    <property type="component" value="Unassembled WGS sequence"/>
</dbReference>
<keyword evidence="3" id="KW-1185">Reference proteome</keyword>
<proteinExistence type="predicted"/>
<comment type="caution">
    <text evidence="2">The sequence shown here is derived from an EMBL/GenBank/DDBJ whole genome shotgun (WGS) entry which is preliminary data.</text>
</comment>
<accession>A0ABT5RWT1</accession>
<protein>
    <submittedName>
        <fullName evidence="2">Uncharacterized protein</fullName>
    </submittedName>
</protein>
<evidence type="ECO:0000313" key="3">
    <source>
        <dbReference type="Proteomes" id="UP001148932"/>
    </source>
</evidence>
<dbReference type="RefSeq" id="WP_274110558.1">
    <property type="nucleotide sequence ID" value="NZ_JAPCKI010000005.1"/>
</dbReference>
<dbReference type="EMBL" id="JAPCKI010000005">
    <property type="protein sequence ID" value="MDD2178158.1"/>
    <property type="molecule type" value="Genomic_DNA"/>
</dbReference>
<feature type="signal peptide" evidence="1">
    <location>
        <begin position="1"/>
        <end position="21"/>
    </location>
</feature>
<sequence length="115" mass="12344">MKTTNAAITAAVLMLSTLGTAYGKTISEEQALRTCQKTLKQAARDPETAVVPDVGAMRGGADRRFLWNANSRLVRMRNGMGIEVGVIALCVVDEETGRIKLLTLDSKQLISPGNP</sequence>
<name>A0ABT5RWT1_9BURK</name>
<reference evidence="2" key="1">
    <citation type="submission" date="2022-10" db="EMBL/GenBank/DDBJ databases">
        <title>Description of microaerobic benzene degrading bacteria.</title>
        <authorList>
            <person name="Bedics A."/>
            <person name="Tancsics A."/>
            <person name="Banerjee S."/>
        </authorList>
    </citation>
    <scope>NUCLEOTIDE SEQUENCE</scope>
    <source>
        <strain evidence="2">D2M1</strain>
    </source>
</reference>
<organism evidence="2 3">
    <name type="scientific">Acidovorax benzenivorans</name>
    <dbReference type="NCBI Taxonomy" id="2987520"/>
    <lineage>
        <taxon>Bacteria</taxon>
        <taxon>Pseudomonadati</taxon>
        <taxon>Pseudomonadota</taxon>
        <taxon>Betaproteobacteria</taxon>
        <taxon>Burkholderiales</taxon>
        <taxon>Comamonadaceae</taxon>
        <taxon>Acidovorax</taxon>
    </lineage>
</organism>
<evidence type="ECO:0000313" key="2">
    <source>
        <dbReference type="EMBL" id="MDD2178158.1"/>
    </source>
</evidence>
<keyword evidence="1" id="KW-0732">Signal</keyword>